<protein>
    <submittedName>
        <fullName evidence="2">Uncharacterized protein</fullName>
    </submittedName>
</protein>
<evidence type="ECO:0000313" key="3">
    <source>
        <dbReference type="Proteomes" id="UP001152523"/>
    </source>
</evidence>
<name>A0AAV0CS02_9ASTE</name>
<feature type="compositionally biased region" description="Basic and acidic residues" evidence="1">
    <location>
        <begin position="326"/>
        <end position="345"/>
    </location>
</feature>
<dbReference type="Proteomes" id="UP001152523">
    <property type="component" value="Unassembled WGS sequence"/>
</dbReference>
<feature type="compositionally biased region" description="Polar residues" evidence="1">
    <location>
        <begin position="873"/>
        <end position="883"/>
    </location>
</feature>
<comment type="caution">
    <text evidence="2">The sequence shown here is derived from an EMBL/GenBank/DDBJ whole genome shotgun (WGS) entry which is preliminary data.</text>
</comment>
<feature type="compositionally biased region" description="Polar residues" evidence="1">
    <location>
        <begin position="894"/>
        <end position="906"/>
    </location>
</feature>
<feature type="compositionally biased region" description="Polar residues" evidence="1">
    <location>
        <begin position="402"/>
        <end position="422"/>
    </location>
</feature>
<proteinExistence type="predicted"/>
<reference evidence="2" key="1">
    <citation type="submission" date="2022-07" db="EMBL/GenBank/DDBJ databases">
        <authorList>
            <person name="Macas J."/>
            <person name="Novak P."/>
            <person name="Neumann P."/>
        </authorList>
    </citation>
    <scope>NUCLEOTIDE SEQUENCE</scope>
</reference>
<feature type="region of interest" description="Disordered" evidence="1">
    <location>
        <begin position="852"/>
        <end position="910"/>
    </location>
</feature>
<feature type="compositionally biased region" description="Polar residues" evidence="1">
    <location>
        <begin position="663"/>
        <end position="709"/>
    </location>
</feature>
<feature type="compositionally biased region" description="Basic and acidic residues" evidence="1">
    <location>
        <begin position="779"/>
        <end position="796"/>
    </location>
</feature>
<organism evidence="2 3">
    <name type="scientific">Cuscuta epithymum</name>
    <dbReference type="NCBI Taxonomy" id="186058"/>
    <lineage>
        <taxon>Eukaryota</taxon>
        <taxon>Viridiplantae</taxon>
        <taxon>Streptophyta</taxon>
        <taxon>Embryophyta</taxon>
        <taxon>Tracheophyta</taxon>
        <taxon>Spermatophyta</taxon>
        <taxon>Magnoliopsida</taxon>
        <taxon>eudicotyledons</taxon>
        <taxon>Gunneridae</taxon>
        <taxon>Pentapetalae</taxon>
        <taxon>asterids</taxon>
        <taxon>lamiids</taxon>
        <taxon>Solanales</taxon>
        <taxon>Convolvulaceae</taxon>
        <taxon>Cuscuteae</taxon>
        <taxon>Cuscuta</taxon>
        <taxon>Cuscuta subgen. Cuscuta</taxon>
    </lineage>
</organism>
<keyword evidence="3" id="KW-1185">Reference proteome</keyword>
<feature type="compositionally biased region" description="Polar residues" evidence="1">
    <location>
        <begin position="430"/>
        <end position="441"/>
    </location>
</feature>
<feature type="region of interest" description="Disordered" evidence="1">
    <location>
        <begin position="764"/>
        <end position="834"/>
    </location>
</feature>
<feature type="compositionally biased region" description="Low complexity" evidence="1">
    <location>
        <begin position="797"/>
        <end position="812"/>
    </location>
</feature>
<dbReference type="EMBL" id="CAMAPF010000037">
    <property type="protein sequence ID" value="CAH9082163.1"/>
    <property type="molecule type" value="Genomic_DNA"/>
</dbReference>
<dbReference type="AlphaFoldDB" id="A0AAV0CS02"/>
<evidence type="ECO:0000313" key="2">
    <source>
        <dbReference type="EMBL" id="CAH9082163.1"/>
    </source>
</evidence>
<evidence type="ECO:0000256" key="1">
    <source>
        <dbReference type="SAM" id="MobiDB-lite"/>
    </source>
</evidence>
<sequence>MAANTPINMIYAREHWIPIKENNSQLDPEVFSCQDDVVVSILKGHKLWKALSKNAEVPQVYLQQFWGTLDKDVDANGRQLDDVLAATICNTRVTITKELVQQVLQIPEEEHYDALASEAQIFEDMITLGHAEPLRLMSAIKTARFPRPWRTLMATLNKCCTSKHSGFDKCSGYLVYIFHGIAFMKNYDFTSLIWGDILEMRRRKFETDLIKHLPYMRWFSLLVRHFCRTIPTIQRRKSSENVSTPALQYLKRMPEVRSLVPLPIPVPLLLLAERNDPHVIRYSEENGVILPMAQINPPEPTPGSQPRVSEGSESSTQPQRPVASWPHDDQTMSAEGHTRAEEFTRDSPSVATTQDADDEGSGSKAEDNNDDDDEDDNNAKAKGKKVEKARAKKGRLVIRLSRATTQEQSHQIKDTQGNIISETRSKVRNDNPSSSSTPVQRVQTASNLAEELALYDSCSDLDTINRANPIGAETDIFSFRVEDAASSPTAHAQASPSHSAASQQVVVSHIGDIIPTSLSPYEAAEDLLCGLPPQTTTPPSSTLSLVSTIPTFSTFSRTHTLLTPPHTTGALYLSSTIGDTSMMIGSPAAQQISPSLSAGHTSVIFTDAVTTVTTPVTGHPDPTDLSVILQRFLDSTIKPWVHEAITARAQEFRNTPALLNDIIQPQPTSSHTQETQPLPIIPTQQTSEPSTTLPHTPTASRGSQDTELVSSPTSTTPFPDPKTLPFEVLENLMLDQLLATEEGNLTQKQKDLLRILKPDSSCRDSLLGHKRSHEDPDDSDPHEGENKRQRTLERDASTSQPSTQSNQPESSNYQPPPSTHHKSQTANSPTSSPVELETTLLGSSFIDVDQGWSGSPEVATSSTPFYSGHQKEPSSNLMSTGNPSDPGVTIDRAPQQQQTPSNQPDDQTPDELEEILVYDKWPRQWTEWDDLRVEAEQYEMCRSWQLREFLNKYHAQMIGLDNDEIKEGEKRKEPESITKQKATQKPVDSVRIKNPFLEEIRERIWRKPEKIKTYTELRMRGINHLKGRDRGGNLYMLGHRSTGERRQILNHNLATSGCPVQTILKVTEEYLEKIKYMVFHLQRTDGSTFTCQENDFFLLHMDDVYQMFMRCRELPVHKDRLAREGFEAIKRFMMRQVRYYGGHDLHMGLESNYPKVNLTKPELYRPEIEDFPEDHIFDNSTSVIYLNHEGKKRILIIKEINKYCDGTLKIIRNRMKSKREGLVKKSTEATKKEIKELERVDEVLKAINKQIDDRRSLRNYEHALNLRKHYFKAQK</sequence>
<gene>
    <name evidence="2" type="ORF">CEPIT_LOCUS8008</name>
</gene>
<feature type="region of interest" description="Disordered" evidence="1">
    <location>
        <begin position="292"/>
        <end position="441"/>
    </location>
</feature>
<feature type="compositionally biased region" description="Polar residues" evidence="1">
    <location>
        <begin position="304"/>
        <end position="319"/>
    </location>
</feature>
<accession>A0AAV0CS02</accession>
<feature type="compositionally biased region" description="Polar residues" evidence="1">
    <location>
        <begin position="824"/>
        <end position="833"/>
    </location>
</feature>
<feature type="region of interest" description="Disordered" evidence="1">
    <location>
        <begin position="662"/>
        <end position="723"/>
    </location>
</feature>